<dbReference type="OrthoDB" id="6145342at2759"/>
<accession>A0A6J8AUV1</accession>
<name>A0A6J8AUV1_MYTCO</name>
<gene>
    <name evidence="2" type="ORF">MCOR_10643</name>
</gene>
<dbReference type="InterPro" id="IPR043128">
    <property type="entry name" value="Rev_trsase/Diguanyl_cyclase"/>
</dbReference>
<dbReference type="Proteomes" id="UP000507470">
    <property type="component" value="Unassembled WGS sequence"/>
</dbReference>
<dbReference type="PANTHER" id="PTHR34072:SF49">
    <property type="entry name" value="RIBONUCLEASE H"/>
    <property type="match status" value="1"/>
</dbReference>
<proteinExistence type="predicted"/>
<dbReference type="CDD" id="cd09274">
    <property type="entry name" value="RNase_HI_RT_Ty3"/>
    <property type="match status" value="1"/>
</dbReference>
<dbReference type="InterPro" id="IPR041577">
    <property type="entry name" value="RT_RNaseH_2"/>
</dbReference>
<keyword evidence="3" id="KW-1185">Reference proteome</keyword>
<dbReference type="EMBL" id="CACVKT020001854">
    <property type="protein sequence ID" value="CAC5372594.1"/>
    <property type="molecule type" value="Genomic_DNA"/>
</dbReference>
<dbReference type="AlphaFoldDB" id="A0A6J8AUV1"/>
<evidence type="ECO:0000313" key="3">
    <source>
        <dbReference type="Proteomes" id="UP000507470"/>
    </source>
</evidence>
<evidence type="ECO:0000313" key="2">
    <source>
        <dbReference type="EMBL" id="CAC5372594.1"/>
    </source>
</evidence>
<dbReference type="SUPFAM" id="SSF56672">
    <property type="entry name" value="DNA/RNA polymerases"/>
    <property type="match status" value="1"/>
</dbReference>
<dbReference type="FunFam" id="3.10.20.370:FF:000001">
    <property type="entry name" value="Retrovirus-related Pol polyprotein from transposon 17.6-like protein"/>
    <property type="match status" value="1"/>
</dbReference>
<dbReference type="Pfam" id="PF17919">
    <property type="entry name" value="RT_RNaseH_2"/>
    <property type="match status" value="1"/>
</dbReference>
<reference evidence="2 3" key="1">
    <citation type="submission" date="2020-06" db="EMBL/GenBank/DDBJ databases">
        <authorList>
            <person name="Li R."/>
            <person name="Bekaert M."/>
        </authorList>
    </citation>
    <scope>NUCLEOTIDE SEQUENCE [LARGE SCALE GENOMIC DNA]</scope>
    <source>
        <strain evidence="3">wild</strain>
    </source>
</reference>
<dbReference type="Gene3D" id="3.30.70.270">
    <property type="match status" value="1"/>
</dbReference>
<feature type="domain" description="Reverse transcriptase/retrotransposon-derived protein RNase H-like" evidence="1">
    <location>
        <begin position="10"/>
        <end position="91"/>
    </location>
</feature>
<dbReference type="PANTHER" id="PTHR34072">
    <property type="entry name" value="ENZYMATIC POLYPROTEIN-RELATED"/>
    <property type="match status" value="1"/>
</dbReference>
<sequence length="175" mass="19769">MCEKNSRFAWNDECQKAFEQLKNALTSTPVLAYPLLNLPFILDTDASDKAVGAVLSQIQDGLERVIAYMSKSMNIHEQAYCVTRKELLAKVLLRTDNAVVSWMKNLKKDTGQTVRWLEELGTYNLTVTHRAGRKHSNADALSRRPARGKNLETTQATMKQTKSNLKKLILLTRSS</sequence>
<dbReference type="InterPro" id="IPR043502">
    <property type="entry name" value="DNA/RNA_pol_sf"/>
</dbReference>
<organism evidence="2 3">
    <name type="scientific">Mytilus coruscus</name>
    <name type="common">Sea mussel</name>
    <dbReference type="NCBI Taxonomy" id="42192"/>
    <lineage>
        <taxon>Eukaryota</taxon>
        <taxon>Metazoa</taxon>
        <taxon>Spiralia</taxon>
        <taxon>Lophotrochozoa</taxon>
        <taxon>Mollusca</taxon>
        <taxon>Bivalvia</taxon>
        <taxon>Autobranchia</taxon>
        <taxon>Pteriomorphia</taxon>
        <taxon>Mytilida</taxon>
        <taxon>Mytiloidea</taxon>
        <taxon>Mytilidae</taxon>
        <taxon>Mytilinae</taxon>
        <taxon>Mytilus</taxon>
    </lineage>
</organism>
<protein>
    <recommendedName>
        <fullName evidence="1">Reverse transcriptase/retrotransposon-derived protein RNase H-like domain-containing protein</fullName>
    </recommendedName>
</protein>
<evidence type="ECO:0000259" key="1">
    <source>
        <dbReference type="Pfam" id="PF17919"/>
    </source>
</evidence>